<reference evidence="1" key="1">
    <citation type="submission" date="2021-06" db="EMBL/GenBank/DDBJ databases">
        <authorList>
            <person name="Kallberg Y."/>
            <person name="Tangrot J."/>
            <person name="Rosling A."/>
        </authorList>
    </citation>
    <scope>NUCLEOTIDE SEQUENCE</scope>
    <source>
        <strain evidence="1">FL130A</strain>
    </source>
</reference>
<name>A0A9N9BZT8_9GLOM</name>
<comment type="caution">
    <text evidence="1">The sequence shown here is derived from an EMBL/GenBank/DDBJ whole genome shotgun (WGS) entry which is preliminary data.</text>
</comment>
<keyword evidence="2" id="KW-1185">Reference proteome</keyword>
<evidence type="ECO:0000313" key="2">
    <source>
        <dbReference type="Proteomes" id="UP000789508"/>
    </source>
</evidence>
<dbReference type="Pfam" id="PF25212">
    <property type="entry name" value="HVO_A0114"/>
    <property type="match status" value="1"/>
</dbReference>
<gene>
    <name evidence="1" type="ORF">ALEPTO_LOCUS7332</name>
</gene>
<protein>
    <submittedName>
        <fullName evidence="1">9098_t:CDS:1</fullName>
    </submittedName>
</protein>
<dbReference type="OrthoDB" id="10416520at2759"/>
<dbReference type="InterPro" id="IPR036390">
    <property type="entry name" value="WH_DNA-bd_sf"/>
</dbReference>
<proteinExistence type="predicted"/>
<accession>A0A9N9BZT8</accession>
<organism evidence="1 2">
    <name type="scientific">Ambispora leptoticha</name>
    <dbReference type="NCBI Taxonomy" id="144679"/>
    <lineage>
        <taxon>Eukaryota</taxon>
        <taxon>Fungi</taxon>
        <taxon>Fungi incertae sedis</taxon>
        <taxon>Mucoromycota</taxon>
        <taxon>Glomeromycotina</taxon>
        <taxon>Glomeromycetes</taxon>
        <taxon>Archaeosporales</taxon>
        <taxon>Ambisporaceae</taxon>
        <taxon>Ambispora</taxon>
    </lineage>
</organism>
<dbReference type="Proteomes" id="UP000789508">
    <property type="component" value="Unassembled WGS sequence"/>
</dbReference>
<evidence type="ECO:0000313" key="1">
    <source>
        <dbReference type="EMBL" id="CAG8582582.1"/>
    </source>
</evidence>
<dbReference type="AlphaFoldDB" id="A0A9N9BZT8"/>
<dbReference type="EMBL" id="CAJVPS010003112">
    <property type="protein sequence ID" value="CAG8582582.1"/>
    <property type="molecule type" value="Genomic_DNA"/>
</dbReference>
<dbReference type="SUPFAM" id="SSF46785">
    <property type="entry name" value="Winged helix' DNA-binding domain"/>
    <property type="match status" value="1"/>
</dbReference>
<sequence length="221" mass="25932">MSQYFRCLFELLENTVGVRDVNLPIKSYNNYIGSETCQKVLNPYKEIRLVKLLTDKPEFPQGYYFKWLAFNRDNPGERVLFDNHTEAVEPHIVRSNSIEALSSNLTKNRLRLFATLVEKKPVNLTELAHLLQKDYALVRRDARILEGMGLIKLEKVTKEVQNGHGSEEVTEKVGRKKFKRKEVEEYLKGEWIREFSEPIQGVKDHYNIKNWERSMTDILKA</sequence>